<proteinExistence type="predicted"/>
<reference evidence="1 2" key="1">
    <citation type="submission" date="2020-10" db="EMBL/GenBank/DDBJ databases">
        <title>Mucilaginibacter mali sp. nov., isolated from rhizosphere soil of apple orchard.</title>
        <authorList>
            <person name="Lee J.-S."/>
            <person name="Kim H.S."/>
            <person name="Kim J.-S."/>
        </authorList>
    </citation>
    <scope>NUCLEOTIDE SEQUENCE [LARGE SCALE GENOMIC DNA]</scope>
    <source>
        <strain evidence="1 2">KCTC 23157</strain>
    </source>
</reference>
<dbReference type="SUPFAM" id="SSF109854">
    <property type="entry name" value="DinB/YfiT-like putative metalloenzymes"/>
    <property type="match status" value="1"/>
</dbReference>
<dbReference type="InterPro" id="IPR011466">
    <property type="entry name" value="DUF1572"/>
</dbReference>
<dbReference type="InterPro" id="IPR034660">
    <property type="entry name" value="DinB/YfiT-like"/>
</dbReference>
<evidence type="ECO:0000313" key="2">
    <source>
        <dbReference type="Proteomes" id="UP000632774"/>
    </source>
</evidence>
<comment type="caution">
    <text evidence="1">The sequence shown here is derived from an EMBL/GenBank/DDBJ whole genome shotgun (WGS) entry which is preliminary data.</text>
</comment>
<keyword evidence="2" id="KW-1185">Reference proteome</keyword>
<evidence type="ECO:0000313" key="1">
    <source>
        <dbReference type="EMBL" id="MBE9667951.1"/>
    </source>
</evidence>
<dbReference type="RefSeq" id="WP_194107386.1">
    <property type="nucleotide sequence ID" value="NZ_JADFFM010000002.1"/>
</dbReference>
<name>A0ABR9XL05_9SPHI</name>
<dbReference type="EMBL" id="JADFFM010000002">
    <property type="protein sequence ID" value="MBE9667951.1"/>
    <property type="molecule type" value="Genomic_DNA"/>
</dbReference>
<dbReference type="Proteomes" id="UP000632774">
    <property type="component" value="Unassembled WGS sequence"/>
</dbReference>
<sequence length="190" mass="21767">MDSSTNYLESSKKLFRYYKTIGDAVIERVDEQGIHWQYNEASNSLAVIIKHISGNSISRWTDFLSSDGEKPSRDRDDEFEDSGITKQQVIDLWEKGWACLFDAIDPLVGDDLTKTVYIRNEAHTVLEAMNRQLAHLPYHIGQMVMLGKMLSGDQWQSLTIPKGQSKTYNSNKFSAEKKTQFFTDGMKDNK</sequence>
<dbReference type="Gene3D" id="1.20.120.450">
    <property type="entry name" value="dinb family like domain"/>
    <property type="match status" value="1"/>
</dbReference>
<accession>A0ABR9XL05</accession>
<organism evidence="1 2">
    <name type="scientific">Mucilaginibacter boryungensis</name>
    <dbReference type="NCBI Taxonomy" id="768480"/>
    <lineage>
        <taxon>Bacteria</taxon>
        <taxon>Pseudomonadati</taxon>
        <taxon>Bacteroidota</taxon>
        <taxon>Sphingobacteriia</taxon>
        <taxon>Sphingobacteriales</taxon>
        <taxon>Sphingobacteriaceae</taxon>
        <taxon>Mucilaginibacter</taxon>
    </lineage>
</organism>
<protein>
    <submittedName>
        <fullName evidence="1">DUF1572 family protein</fullName>
    </submittedName>
</protein>
<dbReference type="Pfam" id="PF07609">
    <property type="entry name" value="DUF1572"/>
    <property type="match status" value="1"/>
</dbReference>
<gene>
    <name evidence="1" type="ORF">IRJ18_16400</name>
</gene>